<evidence type="ECO:0000313" key="1">
    <source>
        <dbReference type="EMBL" id="CAH1396351.1"/>
    </source>
</evidence>
<dbReference type="Proteomes" id="UP001152798">
    <property type="component" value="Chromosome 3"/>
</dbReference>
<name>A0A9P0H6Q4_NEZVI</name>
<proteinExistence type="predicted"/>
<evidence type="ECO:0000313" key="2">
    <source>
        <dbReference type="Proteomes" id="UP001152798"/>
    </source>
</evidence>
<organism evidence="1 2">
    <name type="scientific">Nezara viridula</name>
    <name type="common">Southern green stink bug</name>
    <name type="synonym">Cimex viridulus</name>
    <dbReference type="NCBI Taxonomy" id="85310"/>
    <lineage>
        <taxon>Eukaryota</taxon>
        <taxon>Metazoa</taxon>
        <taxon>Ecdysozoa</taxon>
        <taxon>Arthropoda</taxon>
        <taxon>Hexapoda</taxon>
        <taxon>Insecta</taxon>
        <taxon>Pterygota</taxon>
        <taxon>Neoptera</taxon>
        <taxon>Paraneoptera</taxon>
        <taxon>Hemiptera</taxon>
        <taxon>Heteroptera</taxon>
        <taxon>Panheteroptera</taxon>
        <taxon>Pentatomomorpha</taxon>
        <taxon>Pentatomoidea</taxon>
        <taxon>Pentatomidae</taxon>
        <taxon>Pentatominae</taxon>
        <taxon>Nezara</taxon>
    </lineage>
</organism>
<gene>
    <name evidence="1" type="ORF">NEZAVI_LOCUS6440</name>
</gene>
<protein>
    <submittedName>
        <fullName evidence="1">Uncharacterized protein</fullName>
    </submittedName>
</protein>
<dbReference type="AlphaFoldDB" id="A0A9P0H6Q4"/>
<reference evidence="1" key="1">
    <citation type="submission" date="2022-01" db="EMBL/GenBank/DDBJ databases">
        <authorList>
            <person name="King R."/>
        </authorList>
    </citation>
    <scope>NUCLEOTIDE SEQUENCE</scope>
</reference>
<sequence length="104" mass="11537">MTHRKRTGMEAAKKGDHGVWSLPYVAVTFRSVRACRYLQWTSGTCTAVVAVKGYRRTVAYGDRIQREEHVVGGWYHMVSRSVSESAASCPLSALIGSVCLLFVQ</sequence>
<accession>A0A9P0H6Q4</accession>
<dbReference type="EMBL" id="OV725079">
    <property type="protein sequence ID" value="CAH1396351.1"/>
    <property type="molecule type" value="Genomic_DNA"/>
</dbReference>
<keyword evidence="2" id="KW-1185">Reference proteome</keyword>